<gene>
    <name evidence="1" type="ORF">GGQ90_002880</name>
</gene>
<protein>
    <submittedName>
        <fullName evidence="1">Uncharacterized protein</fullName>
    </submittedName>
</protein>
<reference evidence="1 2" key="1">
    <citation type="submission" date="2020-08" db="EMBL/GenBank/DDBJ databases">
        <title>Genomic Encyclopedia of Type Strains, Phase IV (KMG-IV): sequencing the most valuable type-strain genomes for metagenomic binning, comparative biology and taxonomic classification.</title>
        <authorList>
            <person name="Goeker M."/>
        </authorList>
    </citation>
    <scope>NUCLEOTIDE SEQUENCE [LARGE SCALE GENOMIC DNA]</scope>
    <source>
        <strain evidence="1 2">DSM 19371</strain>
    </source>
</reference>
<evidence type="ECO:0000313" key="2">
    <source>
        <dbReference type="Proteomes" id="UP000590524"/>
    </source>
</evidence>
<accession>A0A7W6LRK7</accession>
<comment type="caution">
    <text evidence="1">The sequence shown here is derived from an EMBL/GenBank/DDBJ whole genome shotgun (WGS) entry which is preliminary data.</text>
</comment>
<dbReference type="Proteomes" id="UP000590524">
    <property type="component" value="Unassembled WGS sequence"/>
</dbReference>
<name>A0A7W6LRK7_9SPHN</name>
<sequence>MSPGPVSSSHTGPADDAPYVPSWCYPRGPRQCPCGHHEGYHNDVGACLLAATCACTGLPDHCRSSDEEMRP</sequence>
<evidence type="ECO:0000313" key="1">
    <source>
        <dbReference type="EMBL" id="MBB4149091.1"/>
    </source>
</evidence>
<proteinExistence type="predicted"/>
<organism evidence="1 2">
    <name type="scientific">Sphingobium scionense</name>
    <dbReference type="NCBI Taxonomy" id="1404341"/>
    <lineage>
        <taxon>Bacteria</taxon>
        <taxon>Pseudomonadati</taxon>
        <taxon>Pseudomonadota</taxon>
        <taxon>Alphaproteobacteria</taxon>
        <taxon>Sphingomonadales</taxon>
        <taxon>Sphingomonadaceae</taxon>
        <taxon>Sphingobium</taxon>
    </lineage>
</organism>
<dbReference type="EMBL" id="JACIEU010000011">
    <property type="protein sequence ID" value="MBB4149091.1"/>
    <property type="molecule type" value="Genomic_DNA"/>
</dbReference>
<keyword evidence="2" id="KW-1185">Reference proteome</keyword>
<dbReference type="AlphaFoldDB" id="A0A7W6LRK7"/>